<proteinExistence type="predicted"/>
<dbReference type="Proteomes" id="UP001596388">
    <property type="component" value="Unassembled WGS sequence"/>
</dbReference>
<comment type="caution">
    <text evidence="2">The sequence shown here is derived from an EMBL/GenBank/DDBJ whole genome shotgun (WGS) entry which is preliminary data.</text>
</comment>
<dbReference type="RefSeq" id="WP_276236992.1">
    <property type="nucleotide sequence ID" value="NZ_CP119989.1"/>
</dbReference>
<dbReference type="Pfam" id="PF24378">
    <property type="entry name" value="DUF7534"/>
    <property type="match status" value="1"/>
</dbReference>
<dbReference type="AlphaFoldDB" id="A0ABD5X050"/>
<evidence type="ECO:0000256" key="1">
    <source>
        <dbReference type="SAM" id="Phobius"/>
    </source>
</evidence>
<reference evidence="2 3" key="1">
    <citation type="journal article" date="2019" name="Int. J. Syst. Evol. Microbiol.">
        <title>The Global Catalogue of Microorganisms (GCM) 10K type strain sequencing project: providing services to taxonomists for standard genome sequencing and annotation.</title>
        <authorList>
            <consortium name="The Broad Institute Genomics Platform"/>
            <consortium name="The Broad Institute Genome Sequencing Center for Infectious Disease"/>
            <person name="Wu L."/>
            <person name="Ma J."/>
        </authorList>
    </citation>
    <scope>NUCLEOTIDE SEQUENCE [LARGE SCALE GENOMIC DNA]</scope>
    <source>
        <strain evidence="2 3">DT55</strain>
    </source>
</reference>
<evidence type="ECO:0000313" key="2">
    <source>
        <dbReference type="EMBL" id="MFC7098478.1"/>
    </source>
</evidence>
<gene>
    <name evidence="2" type="ORF">ACFQKD_14305</name>
</gene>
<protein>
    <recommendedName>
        <fullName evidence="4">Integral membrane protein</fullName>
    </recommendedName>
</protein>
<keyword evidence="1" id="KW-0812">Transmembrane</keyword>
<feature type="transmembrane region" description="Helical" evidence="1">
    <location>
        <begin position="128"/>
        <end position="147"/>
    </location>
</feature>
<name>A0ABD5X050_9EURY</name>
<dbReference type="InterPro" id="IPR055956">
    <property type="entry name" value="DUF7534"/>
</dbReference>
<dbReference type="EMBL" id="JBHTAG010000003">
    <property type="protein sequence ID" value="MFC7098478.1"/>
    <property type="molecule type" value="Genomic_DNA"/>
</dbReference>
<evidence type="ECO:0008006" key="4">
    <source>
        <dbReference type="Google" id="ProtNLM"/>
    </source>
</evidence>
<keyword evidence="1" id="KW-0472">Membrane</keyword>
<feature type="transmembrane region" description="Helical" evidence="1">
    <location>
        <begin position="65"/>
        <end position="86"/>
    </location>
</feature>
<keyword evidence="3" id="KW-1185">Reference proteome</keyword>
<sequence length="162" mass="17302">MIALLAHRPHTAWLSGRSLTAPIQAAVPGFSALGTVGLVFAGCATLAFAYAVIRDADARGSSVPTVWGVGSVIAWPAALWYLLVYARRRERSRAPDRGERAAVTVALAGVTAFVLAATAAPPDPVTQLVWAGALGPLLLVPGYVLVYRRGYRRLLERRARDR</sequence>
<keyword evidence="1" id="KW-1133">Transmembrane helix</keyword>
<feature type="transmembrane region" description="Helical" evidence="1">
    <location>
        <begin position="25"/>
        <end position="53"/>
    </location>
</feature>
<evidence type="ECO:0000313" key="3">
    <source>
        <dbReference type="Proteomes" id="UP001596388"/>
    </source>
</evidence>
<feature type="transmembrane region" description="Helical" evidence="1">
    <location>
        <begin position="98"/>
        <end position="116"/>
    </location>
</feature>
<organism evidence="2 3">
    <name type="scientific">Halobaculum marinum</name>
    <dbReference type="NCBI Taxonomy" id="3031996"/>
    <lineage>
        <taxon>Archaea</taxon>
        <taxon>Methanobacteriati</taxon>
        <taxon>Methanobacteriota</taxon>
        <taxon>Stenosarchaea group</taxon>
        <taxon>Halobacteria</taxon>
        <taxon>Halobacteriales</taxon>
        <taxon>Haloferacaceae</taxon>
        <taxon>Halobaculum</taxon>
    </lineage>
</organism>
<dbReference type="GeneID" id="79270594"/>
<accession>A0ABD5X050</accession>